<keyword evidence="2" id="KW-1185">Reference proteome</keyword>
<dbReference type="AlphaFoldDB" id="A0A9P7W5B8"/>
<dbReference type="Proteomes" id="UP000812287">
    <property type="component" value="Unassembled WGS sequence"/>
</dbReference>
<proteinExistence type="predicted"/>
<organism evidence="1 2">
    <name type="scientific">Guyanagaster necrorhizus</name>
    <dbReference type="NCBI Taxonomy" id="856835"/>
    <lineage>
        <taxon>Eukaryota</taxon>
        <taxon>Fungi</taxon>
        <taxon>Dikarya</taxon>
        <taxon>Basidiomycota</taxon>
        <taxon>Agaricomycotina</taxon>
        <taxon>Agaricomycetes</taxon>
        <taxon>Agaricomycetidae</taxon>
        <taxon>Agaricales</taxon>
        <taxon>Marasmiineae</taxon>
        <taxon>Physalacriaceae</taxon>
        <taxon>Guyanagaster</taxon>
    </lineage>
</organism>
<evidence type="ECO:0000313" key="1">
    <source>
        <dbReference type="EMBL" id="KAG7452423.1"/>
    </source>
</evidence>
<gene>
    <name evidence="1" type="ORF">BT62DRAFT_924979</name>
</gene>
<dbReference type="GeneID" id="66106983"/>
<name>A0A9P7W5B8_9AGAR</name>
<comment type="caution">
    <text evidence="1">The sequence shown here is derived from an EMBL/GenBank/DDBJ whole genome shotgun (WGS) entry which is preliminary data.</text>
</comment>
<reference evidence="1" key="1">
    <citation type="submission" date="2020-11" db="EMBL/GenBank/DDBJ databases">
        <title>Adaptations for nitrogen fixation in a non-lichenized fungal sporocarp promotes dispersal by wood-feeding termites.</title>
        <authorList>
            <consortium name="DOE Joint Genome Institute"/>
            <person name="Koch R.A."/>
            <person name="Yoon G."/>
            <person name="Arayal U."/>
            <person name="Lail K."/>
            <person name="Amirebrahimi M."/>
            <person name="Labutti K."/>
            <person name="Lipzen A."/>
            <person name="Riley R."/>
            <person name="Barry K."/>
            <person name="Henrissat B."/>
            <person name="Grigoriev I.V."/>
            <person name="Herr J.R."/>
            <person name="Aime M.C."/>
        </authorList>
    </citation>
    <scope>NUCLEOTIDE SEQUENCE</scope>
    <source>
        <strain evidence="1">MCA 3950</strain>
    </source>
</reference>
<dbReference type="RefSeq" id="XP_043045923.1">
    <property type="nucleotide sequence ID" value="XM_043184686.1"/>
</dbReference>
<evidence type="ECO:0000313" key="2">
    <source>
        <dbReference type="Proteomes" id="UP000812287"/>
    </source>
</evidence>
<sequence length="107" mass="12460">MNDNFPPPPYTARHFDRQASELRAPAYRRAHMRRFHPYPRYSPPLVVVVLLPRQDSELIPSVAAAAMVREDETREKKFEGGRSWKWVPIVLIVFAVLSHILERANLL</sequence>
<accession>A0A9P7W5B8</accession>
<protein>
    <submittedName>
        <fullName evidence="1">Uncharacterized protein</fullName>
    </submittedName>
</protein>
<dbReference type="OrthoDB" id="2881904at2759"/>
<dbReference type="EMBL" id="MU250523">
    <property type="protein sequence ID" value="KAG7452423.1"/>
    <property type="molecule type" value="Genomic_DNA"/>
</dbReference>